<keyword evidence="2" id="KW-1185">Reference proteome</keyword>
<evidence type="ECO:0000313" key="1">
    <source>
        <dbReference type="EMBL" id="WAJ31271.1"/>
    </source>
</evidence>
<gene>
    <name evidence="1" type="ORF">OXU80_14150</name>
</gene>
<sequence>MTGPIDLVLIYAPLVILGTTCLWLLVATRRTSAAIGRNAYGFGGTPRQRLAQILFRLAVAGGLAAVACHAAGLSWFAVRPLDGETLGLQLVGVVVALAGQGLTIYAQGDMGRRWRVGVPDVAPDRLVTTGLFEFSRNPVFLGMLAMAAGLAVAVPSPLMIACALAFWVACELQVRDEEIFLESAFGQDYRDYKHAVRRWI</sequence>
<name>A0ACD4NX25_9HYPH</name>
<reference evidence="1" key="1">
    <citation type="submission" date="2022-11" db="EMBL/GenBank/DDBJ databases">
        <title>beta-Carotene-producing bacterium, Jeongeuplla avenae sp. nov., alleviates the salt stress of Arabidopsis seedlings.</title>
        <authorList>
            <person name="Jiang L."/>
            <person name="Lee J."/>
        </authorList>
    </citation>
    <scope>NUCLEOTIDE SEQUENCE</scope>
    <source>
        <strain evidence="1">DY_R2A_6</strain>
    </source>
</reference>
<organism evidence="1 2">
    <name type="scientific">Antarcticirhabdus aurantiaca</name>
    <dbReference type="NCBI Taxonomy" id="2606717"/>
    <lineage>
        <taxon>Bacteria</taxon>
        <taxon>Pseudomonadati</taxon>
        <taxon>Pseudomonadota</taxon>
        <taxon>Alphaproteobacteria</taxon>
        <taxon>Hyphomicrobiales</taxon>
        <taxon>Aurantimonadaceae</taxon>
        <taxon>Antarcticirhabdus</taxon>
    </lineage>
</organism>
<protein>
    <submittedName>
        <fullName evidence="1">Isoprenylcysteine carboxylmethyltransferase family protein</fullName>
    </submittedName>
</protein>
<accession>A0ACD4NX25</accession>
<proteinExistence type="predicted"/>
<dbReference type="Proteomes" id="UP001163223">
    <property type="component" value="Chromosome"/>
</dbReference>
<evidence type="ECO:0000313" key="2">
    <source>
        <dbReference type="Proteomes" id="UP001163223"/>
    </source>
</evidence>
<dbReference type="EMBL" id="CP113520">
    <property type="protein sequence ID" value="WAJ31271.1"/>
    <property type="molecule type" value="Genomic_DNA"/>
</dbReference>